<dbReference type="SUPFAM" id="SSF51161">
    <property type="entry name" value="Trimeric LpxA-like enzymes"/>
    <property type="match status" value="1"/>
</dbReference>
<dbReference type="InterPro" id="IPR050484">
    <property type="entry name" value="Transf_Hexapept/Carb_Anhydrase"/>
</dbReference>
<dbReference type="Proteomes" id="UP000316083">
    <property type="component" value="Unassembled WGS sequence"/>
</dbReference>
<keyword evidence="2" id="KW-0808">Transferase</keyword>
<comment type="caution">
    <text evidence="2">The sequence shown here is derived from an EMBL/GenBank/DDBJ whole genome shotgun (WGS) entry which is preliminary data.</text>
</comment>
<name>A0A560CCV3_AZOBR</name>
<protein>
    <submittedName>
        <fullName evidence="2">Carbonic anhydrase/acetyltransferase-like protein (Isoleucine patch superfamily)</fullName>
    </submittedName>
</protein>
<dbReference type="InterPro" id="IPR047324">
    <property type="entry name" value="LbH_gamma_CA-like"/>
</dbReference>
<dbReference type="AlphaFoldDB" id="A0A560CCV3"/>
<evidence type="ECO:0000313" key="2">
    <source>
        <dbReference type="EMBL" id="TWA82676.1"/>
    </source>
</evidence>
<gene>
    <name evidence="1" type="ORF">FBZ82_10922</name>
    <name evidence="2" type="ORF">FBZ83_107370</name>
</gene>
<proteinExistence type="predicted"/>
<reference evidence="3 4" key="1">
    <citation type="submission" date="2019-06" db="EMBL/GenBank/DDBJ databases">
        <title>Genomic Encyclopedia of Type Strains, Phase IV (KMG-V): Genome sequencing to study the core and pangenomes of soil and plant-associated prokaryotes.</title>
        <authorList>
            <person name="Whitman W."/>
        </authorList>
    </citation>
    <scope>NUCLEOTIDE SEQUENCE [LARGE SCALE GENOMIC DNA]</scope>
    <source>
        <strain evidence="2 4">BR 11650</strain>
        <strain evidence="1 3">BR 11796</strain>
    </source>
</reference>
<dbReference type="EMBL" id="VITF01000009">
    <property type="protein sequence ID" value="TWA65770.1"/>
    <property type="molecule type" value="Genomic_DNA"/>
</dbReference>
<accession>A0A560CCV3</accession>
<dbReference type="CDD" id="cd04645">
    <property type="entry name" value="LbH_gamma_CA_like"/>
    <property type="match status" value="1"/>
</dbReference>
<evidence type="ECO:0000313" key="1">
    <source>
        <dbReference type="EMBL" id="TWA65770.1"/>
    </source>
</evidence>
<dbReference type="PANTHER" id="PTHR13061:SF29">
    <property type="entry name" value="GAMMA CARBONIC ANHYDRASE-LIKE 1, MITOCHONDRIAL-RELATED"/>
    <property type="match status" value="1"/>
</dbReference>
<dbReference type="GO" id="GO:0016740">
    <property type="term" value="F:transferase activity"/>
    <property type="evidence" value="ECO:0007669"/>
    <property type="project" value="UniProtKB-KW"/>
</dbReference>
<sequence>MTEEKQPEEKLPAMSGLILPFQGTHPKIDPSVYVAPTASVIGDVEIGPGSSVWFGCTIRGDVNEIRIGARTNIQDGTVIHVASAGQGTYIGDDVSIGHMALLHACTLESGCFIGMQACVMDGAYVESGAMVAAGALVTPGKRVAAGQLWAGSPARPVRALTEKDTSFFPVNVRNYVRLAQIYREG</sequence>
<dbReference type="InterPro" id="IPR011004">
    <property type="entry name" value="Trimer_LpxA-like_sf"/>
</dbReference>
<organism evidence="2 4">
    <name type="scientific">Azospirillum brasilense</name>
    <dbReference type="NCBI Taxonomy" id="192"/>
    <lineage>
        <taxon>Bacteria</taxon>
        <taxon>Pseudomonadati</taxon>
        <taxon>Pseudomonadota</taxon>
        <taxon>Alphaproteobacteria</taxon>
        <taxon>Rhodospirillales</taxon>
        <taxon>Azospirillaceae</taxon>
        <taxon>Azospirillum</taxon>
    </lineage>
</organism>
<dbReference type="PANTHER" id="PTHR13061">
    <property type="entry name" value="DYNACTIN SUBUNIT P25"/>
    <property type="match status" value="1"/>
</dbReference>
<dbReference type="EMBL" id="VITH01000007">
    <property type="protein sequence ID" value="TWA82676.1"/>
    <property type="molecule type" value="Genomic_DNA"/>
</dbReference>
<evidence type="ECO:0000313" key="3">
    <source>
        <dbReference type="Proteomes" id="UP000316083"/>
    </source>
</evidence>
<evidence type="ECO:0000313" key="4">
    <source>
        <dbReference type="Proteomes" id="UP000318529"/>
    </source>
</evidence>
<dbReference type="Gene3D" id="2.160.10.10">
    <property type="entry name" value="Hexapeptide repeat proteins"/>
    <property type="match status" value="1"/>
</dbReference>
<dbReference type="Proteomes" id="UP000318529">
    <property type="component" value="Unassembled WGS sequence"/>
</dbReference>